<evidence type="ECO:0000313" key="2">
    <source>
        <dbReference type="Proteomes" id="UP001627154"/>
    </source>
</evidence>
<dbReference type="Proteomes" id="UP001627154">
    <property type="component" value="Unassembled WGS sequence"/>
</dbReference>
<organism evidence="1 2">
    <name type="scientific">Trichogramma kaykai</name>
    <dbReference type="NCBI Taxonomy" id="54128"/>
    <lineage>
        <taxon>Eukaryota</taxon>
        <taxon>Metazoa</taxon>
        <taxon>Ecdysozoa</taxon>
        <taxon>Arthropoda</taxon>
        <taxon>Hexapoda</taxon>
        <taxon>Insecta</taxon>
        <taxon>Pterygota</taxon>
        <taxon>Neoptera</taxon>
        <taxon>Endopterygota</taxon>
        <taxon>Hymenoptera</taxon>
        <taxon>Apocrita</taxon>
        <taxon>Proctotrupomorpha</taxon>
        <taxon>Chalcidoidea</taxon>
        <taxon>Trichogrammatidae</taxon>
        <taxon>Trichogramma</taxon>
    </lineage>
</organism>
<evidence type="ECO:0000313" key="1">
    <source>
        <dbReference type="EMBL" id="KAL3385942.1"/>
    </source>
</evidence>
<keyword evidence="2" id="KW-1185">Reference proteome</keyword>
<proteinExistence type="predicted"/>
<comment type="caution">
    <text evidence="1">The sequence shown here is derived from an EMBL/GenBank/DDBJ whole genome shotgun (WGS) entry which is preliminary data.</text>
</comment>
<name>A0ABD2VYU3_9HYME</name>
<accession>A0ABD2VYU3</accession>
<gene>
    <name evidence="1" type="ORF">TKK_018463</name>
</gene>
<dbReference type="AlphaFoldDB" id="A0ABD2VYU3"/>
<dbReference type="EMBL" id="JBJJXI010000149">
    <property type="protein sequence ID" value="KAL3385942.1"/>
    <property type="molecule type" value="Genomic_DNA"/>
</dbReference>
<sequence>MTFQLVFLGNGTTHCLFLQQVVSSFCAIYSRPKKPEIKERQFVSLITQSSVHNYIVGPFRSGRASTAVIHRVSIFRGAKKKLSLLCLNFLPYSYLNIKCLYLRTHHLMQLKQIVASINLCER</sequence>
<protein>
    <submittedName>
        <fullName evidence="1">Uncharacterized protein</fullName>
    </submittedName>
</protein>
<reference evidence="1 2" key="1">
    <citation type="journal article" date="2024" name="bioRxiv">
        <title>A reference genome for Trichogramma kaykai: A tiny desert-dwelling parasitoid wasp with competing sex-ratio distorters.</title>
        <authorList>
            <person name="Culotta J."/>
            <person name="Lindsey A.R."/>
        </authorList>
    </citation>
    <scope>NUCLEOTIDE SEQUENCE [LARGE SCALE GENOMIC DNA]</scope>
    <source>
        <strain evidence="1 2">KSX58</strain>
    </source>
</reference>